<feature type="domain" description="VWFD" evidence="1">
    <location>
        <begin position="512"/>
        <end position="702"/>
    </location>
</feature>
<dbReference type="AlphaFoldDB" id="A0A183A6X4"/>
<name>A0A183A6X4_9TREM</name>
<dbReference type="EMBL" id="UZAN01039804">
    <property type="protein sequence ID" value="VDP67217.1"/>
    <property type="molecule type" value="Genomic_DNA"/>
</dbReference>
<sequence>MPDILLSHPILWISPGHWNITIDSWNQFRITNFNETTIASEVLHNGTHGVLEQTLFVNNGLLNMTHLTSLRMSPFQLNSLLTSRKGRAWITGYKQGAKEYLIEAEHSRNDEDSSAQSRRKDLVARFFLDPENTIHANLNWRPGLINELLLHGTELTDMVRMRTLLRNPVPIESSGELLLSLFADHNRTALINHHELRAWREGVLDDMREFTKTLRTWWEEDHFYMKTSEMPVIEQLGLFNVTELDYNISQVQEMMINEILNILKKAALEDLQFSKQLEMFKPEIERDKFPLFRPTFEAMARMVNGTIWASEQFANFLFNKVAACTNAVYILQQGLRNWFDHKYAWIGNLSQSPFVQQLGEFFTRLQSDIPALKPMSCFTNMMIESISALVRQTIQYCKRLALDSFAGKELQELVTLMATGHFENASRLFFKPHLTQFTADLENGLAKLSVHIPILFEKITETLIGSQSYPKQLLSWIYPSRGMKSIMYAYDQYQRNFEAMRKLIHLIPPYKVTAWLLMDQTNNGYIITFNGLYIPVAYPHPGPYLLVANTDGNRKLRVVHQFADSANNSDWHTDITVGPVTVRVTSNGQVQEFDGATGTSICLPYVRKLDSNTVVRVTRNEDRITLSVIGNNRPDELISMLFDLRLGHIRIQLDGSWHGQCRGLLGTNDFEQLHELFDPSGAVIWNQTKIAGLWSYASQDQTDSGQIQNLLGVPSEQSSVLCNSIWQKFQSCFMEVPPDPWIGACASAMDRKKSAKEDEHEKKREWDEQSCMVVRAYVQTCNRQDVPVRVPHQCVSCSGNEEKKESIQSSDTLGRRLTFVIEMGTCLTRRLSEIFELCALLNKSKQNQQMQYSALLFTTVSGATETTRLTSNTGQIWISGEQFVRTLHAFVAQQGTGSELKTNEFVEWPRATEALSKAVRQPAAFDGSHDTILLYLCSGCTPEGSQYKTLIRVMKRKGIDFHYIPESSFITVGDLNRNVFLLTSDEHYDEVQSDGSIRRVVNSGTVNAPRDHCTLIAQGSGGFIWAYQNVITTKQRLRVVVQSIANHLNRPGTQQRQCVCRDDLYGAGMLDCSIPANKSLTIIKHPELMPIN</sequence>
<accession>A0A183A6X4</accession>
<dbReference type="Proteomes" id="UP000272942">
    <property type="component" value="Unassembled WGS sequence"/>
</dbReference>
<dbReference type="PROSITE" id="PS51233">
    <property type="entry name" value="VWFD"/>
    <property type="match status" value="1"/>
</dbReference>
<protein>
    <submittedName>
        <fullName evidence="4">VWFD domain-containing protein</fullName>
    </submittedName>
</protein>
<dbReference type="InterPro" id="IPR001846">
    <property type="entry name" value="VWF_type-D"/>
</dbReference>
<evidence type="ECO:0000259" key="1">
    <source>
        <dbReference type="PROSITE" id="PS51233"/>
    </source>
</evidence>
<evidence type="ECO:0000313" key="4">
    <source>
        <dbReference type="WBParaSite" id="ECPE_0000271201-mRNA-1"/>
    </source>
</evidence>
<gene>
    <name evidence="2" type="ORF">ECPE_LOCUS2709</name>
</gene>
<dbReference type="PANTHER" id="PTHR37860:SF1">
    <property type="match status" value="1"/>
</dbReference>
<reference evidence="4" key="1">
    <citation type="submission" date="2016-06" db="UniProtKB">
        <authorList>
            <consortium name="WormBaseParasite"/>
        </authorList>
    </citation>
    <scope>IDENTIFICATION</scope>
</reference>
<keyword evidence="3" id="KW-1185">Reference proteome</keyword>
<dbReference type="WBParaSite" id="ECPE_0000271201-mRNA-1">
    <property type="protein sequence ID" value="ECPE_0000271201-mRNA-1"/>
    <property type="gene ID" value="ECPE_0000271201"/>
</dbReference>
<evidence type="ECO:0000313" key="2">
    <source>
        <dbReference type="EMBL" id="VDP67217.1"/>
    </source>
</evidence>
<dbReference type="OrthoDB" id="6274398at2759"/>
<evidence type="ECO:0000313" key="3">
    <source>
        <dbReference type="Proteomes" id="UP000272942"/>
    </source>
</evidence>
<dbReference type="PANTHER" id="PTHR37860">
    <property type="entry name" value="AGAP008810-PA"/>
    <property type="match status" value="1"/>
</dbReference>
<organism evidence="4">
    <name type="scientific">Echinostoma caproni</name>
    <dbReference type="NCBI Taxonomy" id="27848"/>
    <lineage>
        <taxon>Eukaryota</taxon>
        <taxon>Metazoa</taxon>
        <taxon>Spiralia</taxon>
        <taxon>Lophotrochozoa</taxon>
        <taxon>Platyhelminthes</taxon>
        <taxon>Trematoda</taxon>
        <taxon>Digenea</taxon>
        <taxon>Plagiorchiida</taxon>
        <taxon>Echinostomata</taxon>
        <taxon>Echinostomatoidea</taxon>
        <taxon>Echinostomatidae</taxon>
        <taxon>Echinostoma</taxon>
    </lineage>
</organism>
<proteinExistence type="predicted"/>
<reference evidence="2 3" key="2">
    <citation type="submission" date="2018-11" db="EMBL/GenBank/DDBJ databases">
        <authorList>
            <consortium name="Pathogen Informatics"/>
        </authorList>
    </citation>
    <scope>NUCLEOTIDE SEQUENCE [LARGE SCALE GENOMIC DNA]</scope>
    <source>
        <strain evidence="2 3">Egypt</strain>
    </source>
</reference>